<protein>
    <submittedName>
        <fullName evidence="1">Uncharacterized protein</fullName>
    </submittedName>
</protein>
<accession>A0A4Y2GID8</accession>
<dbReference type="OrthoDB" id="6774547at2759"/>
<name>A0A4Y2GID8_ARAVE</name>
<evidence type="ECO:0000313" key="2">
    <source>
        <dbReference type="Proteomes" id="UP000499080"/>
    </source>
</evidence>
<comment type="caution">
    <text evidence="1">The sequence shown here is derived from an EMBL/GenBank/DDBJ whole genome shotgun (WGS) entry which is preliminary data.</text>
</comment>
<evidence type="ECO:0000313" key="1">
    <source>
        <dbReference type="EMBL" id="GBM52308.1"/>
    </source>
</evidence>
<dbReference type="Proteomes" id="UP000499080">
    <property type="component" value="Unassembled WGS sequence"/>
</dbReference>
<proteinExistence type="predicted"/>
<reference evidence="1 2" key="1">
    <citation type="journal article" date="2019" name="Sci. Rep.">
        <title>Orb-weaving spider Araneus ventricosus genome elucidates the spidroin gene catalogue.</title>
        <authorList>
            <person name="Kono N."/>
            <person name="Nakamura H."/>
            <person name="Ohtoshi R."/>
            <person name="Moran D.A.P."/>
            <person name="Shinohara A."/>
            <person name="Yoshida Y."/>
            <person name="Fujiwara M."/>
            <person name="Mori M."/>
            <person name="Tomita M."/>
            <person name="Arakawa K."/>
        </authorList>
    </citation>
    <scope>NUCLEOTIDE SEQUENCE [LARGE SCALE GENOMIC DNA]</scope>
</reference>
<dbReference type="AlphaFoldDB" id="A0A4Y2GID8"/>
<keyword evidence="2" id="KW-1185">Reference proteome</keyword>
<sequence length="161" mass="18780">MPERDQTLKKGWKIVANPMKWKCKARKIAHQTRKSYISRRGGNEPEKRVKSEKNEITELITWSDSCVPQNRNPIIAISVLYFLKDNTQVKSVTMKYSLPGHSCVQEVDSIHNNIEKVTNKTDFYPPIGLIIILKHVNPRRPYRSFKRGLMTLMIFKEHQSS</sequence>
<gene>
    <name evidence="1" type="ORF">AVEN_126389_1</name>
</gene>
<dbReference type="EMBL" id="BGPR01001373">
    <property type="protein sequence ID" value="GBM52308.1"/>
    <property type="molecule type" value="Genomic_DNA"/>
</dbReference>
<organism evidence="1 2">
    <name type="scientific">Araneus ventricosus</name>
    <name type="common">Orbweaver spider</name>
    <name type="synonym">Epeira ventricosa</name>
    <dbReference type="NCBI Taxonomy" id="182803"/>
    <lineage>
        <taxon>Eukaryota</taxon>
        <taxon>Metazoa</taxon>
        <taxon>Ecdysozoa</taxon>
        <taxon>Arthropoda</taxon>
        <taxon>Chelicerata</taxon>
        <taxon>Arachnida</taxon>
        <taxon>Araneae</taxon>
        <taxon>Araneomorphae</taxon>
        <taxon>Entelegynae</taxon>
        <taxon>Araneoidea</taxon>
        <taxon>Araneidae</taxon>
        <taxon>Araneus</taxon>
    </lineage>
</organism>